<comment type="caution">
    <text evidence="6">The sequence shown here is derived from an EMBL/GenBank/DDBJ whole genome shotgun (WGS) entry which is preliminary data.</text>
</comment>
<name>A0A8J8NRF6_HALGN</name>
<dbReference type="Gene3D" id="1.10.20.10">
    <property type="entry name" value="Histone, subunit A"/>
    <property type="match status" value="1"/>
</dbReference>
<dbReference type="AlphaFoldDB" id="A0A8J8NRF6"/>
<feature type="region of interest" description="Disordered" evidence="4">
    <location>
        <begin position="1"/>
        <end position="37"/>
    </location>
</feature>
<accession>A0A8J8NRF6</accession>
<dbReference type="Proteomes" id="UP000785679">
    <property type="component" value="Unassembled WGS sequence"/>
</dbReference>
<evidence type="ECO:0000313" key="6">
    <source>
        <dbReference type="EMBL" id="TNV80202.1"/>
    </source>
</evidence>
<dbReference type="SUPFAM" id="SSF47113">
    <property type="entry name" value="Histone-fold"/>
    <property type="match status" value="1"/>
</dbReference>
<reference evidence="6" key="1">
    <citation type="submission" date="2019-06" db="EMBL/GenBank/DDBJ databases">
        <authorList>
            <person name="Zheng W."/>
        </authorList>
    </citation>
    <scope>NUCLEOTIDE SEQUENCE</scope>
    <source>
        <strain evidence="6">QDHG01</strain>
    </source>
</reference>
<dbReference type="InterPro" id="IPR009072">
    <property type="entry name" value="Histone-fold"/>
</dbReference>
<keyword evidence="3" id="KW-0238">DNA-binding</keyword>
<dbReference type="InterPro" id="IPR036910">
    <property type="entry name" value="HMG_box_dom_sf"/>
</dbReference>
<dbReference type="PANTHER" id="PTHR10252">
    <property type="entry name" value="HISTONE-LIKE TRANSCRIPTION FACTOR CCAAT-RELATED"/>
    <property type="match status" value="1"/>
</dbReference>
<dbReference type="InterPro" id="IPR009071">
    <property type="entry name" value="HMG_box_dom"/>
</dbReference>
<evidence type="ECO:0000256" key="3">
    <source>
        <dbReference type="PROSITE-ProRule" id="PRU00267"/>
    </source>
</evidence>
<dbReference type="GO" id="GO:0003677">
    <property type="term" value="F:DNA binding"/>
    <property type="evidence" value="ECO:0007669"/>
    <property type="project" value="UniProtKB-UniRule"/>
</dbReference>
<evidence type="ECO:0000256" key="2">
    <source>
        <dbReference type="ARBA" id="ARBA00023242"/>
    </source>
</evidence>
<dbReference type="CDD" id="cd22929">
    <property type="entry name" value="HFD_POLE4-like"/>
    <property type="match status" value="1"/>
</dbReference>
<protein>
    <recommendedName>
        <fullName evidence="5">HMG box domain-containing protein</fullName>
    </recommendedName>
</protein>
<feature type="DNA-binding region" description="HMG box" evidence="3">
    <location>
        <begin position="38"/>
        <end position="108"/>
    </location>
</feature>
<dbReference type="Pfam" id="PF00808">
    <property type="entry name" value="CBFD_NFYB_HMF"/>
    <property type="match status" value="1"/>
</dbReference>
<dbReference type="GO" id="GO:0005634">
    <property type="term" value="C:nucleus"/>
    <property type="evidence" value="ECO:0007669"/>
    <property type="project" value="UniProtKB-SubCell"/>
</dbReference>
<evidence type="ECO:0000259" key="5">
    <source>
        <dbReference type="PROSITE" id="PS50118"/>
    </source>
</evidence>
<evidence type="ECO:0000313" key="7">
    <source>
        <dbReference type="Proteomes" id="UP000785679"/>
    </source>
</evidence>
<gene>
    <name evidence="6" type="ORF">FGO68_gene3674</name>
</gene>
<feature type="region of interest" description="Disordered" evidence="4">
    <location>
        <begin position="238"/>
        <end position="260"/>
    </location>
</feature>
<evidence type="ECO:0000256" key="4">
    <source>
        <dbReference type="SAM" id="MobiDB-lite"/>
    </source>
</evidence>
<dbReference type="OrthoDB" id="447651at2759"/>
<dbReference type="EMBL" id="RRYP01007829">
    <property type="protein sequence ID" value="TNV80202.1"/>
    <property type="molecule type" value="Genomic_DNA"/>
</dbReference>
<dbReference type="GO" id="GO:0046982">
    <property type="term" value="F:protein heterodimerization activity"/>
    <property type="evidence" value="ECO:0007669"/>
    <property type="project" value="InterPro"/>
</dbReference>
<dbReference type="SMART" id="SM00398">
    <property type="entry name" value="HMG"/>
    <property type="match status" value="1"/>
</dbReference>
<dbReference type="Pfam" id="PF00505">
    <property type="entry name" value="HMG_box"/>
    <property type="match status" value="1"/>
</dbReference>
<dbReference type="InterPro" id="IPR050568">
    <property type="entry name" value="Transcr_DNA_Rep_Reg"/>
</dbReference>
<keyword evidence="2 3" id="KW-0539">Nucleus</keyword>
<feature type="domain" description="HMG box" evidence="5">
    <location>
        <begin position="38"/>
        <end position="108"/>
    </location>
</feature>
<proteinExistence type="predicted"/>
<dbReference type="InterPro" id="IPR003958">
    <property type="entry name" value="CBFA_NFYB_domain"/>
</dbReference>
<comment type="subcellular location">
    <subcellularLocation>
        <location evidence="1">Nucleus</location>
    </subcellularLocation>
</comment>
<evidence type="ECO:0000256" key="1">
    <source>
        <dbReference type="ARBA" id="ARBA00004123"/>
    </source>
</evidence>
<dbReference type="CDD" id="cd00084">
    <property type="entry name" value="HMG-box_SF"/>
    <property type="match status" value="1"/>
</dbReference>
<dbReference type="PROSITE" id="PS50118">
    <property type="entry name" value="HMG_BOX_2"/>
    <property type="match status" value="1"/>
</dbReference>
<dbReference type="SUPFAM" id="SSF47095">
    <property type="entry name" value="HMG-box"/>
    <property type="match status" value="1"/>
</dbReference>
<sequence>MAENQDFAEIDGFTHEHQHPSQPPLEESKAPLQKASDLKKPQSAFALYLTENKDAIRTDLKAQGLSHTAFLSEASKKWNVLTAEQKQKYVEMANKQKDKYLKALAVIKERGEGDDEEADGDEANQQRRKFMQLPLNRIRQLCQKDDDYNLVNKPALVILTKATELFISDLAGVCAQISKQQKRKTLQVNDIVQAAANIDKFHFIKESRLPALNPRKAEEQSANREIQRIIEEEMAETNAAVRSEVRPLGAQRGEEDEEMR</sequence>
<dbReference type="PANTHER" id="PTHR10252:SF54">
    <property type="entry name" value="CHROMATIN ACCESSIBILITY COMPLEX PROTEIN 1"/>
    <property type="match status" value="1"/>
</dbReference>
<organism evidence="6 7">
    <name type="scientific">Halteria grandinella</name>
    <dbReference type="NCBI Taxonomy" id="5974"/>
    <lineage>
        <taxon>Eukaryota</taxon>
        <taxon>Sar</taxon>
        <taxon>Alveolata</taxon>
        <taxon>Ciliophora</taxon>
        <taxon>Intramacronucleata</taxon>
        <taxon>Spirotrichea</taxon>
        <taxon>Stichotrichia</taxon>
        <taxon>Sporadotrichida</taxon>
        <taxon>Halteriidae</taxon>
        <taxon>Halteria</taxon>
    </lineage>
</organism>
<dbReference type="Gene3D" id="1.10.30.10">
    <property type="entry name" value="High mobility group box domain"/>
    <property type="match status" value="1"/>
</dbReference>
<keyword evidence="7" id="KW-1185">Reference proteome</keyword>